<reference evidence="3" key="1">
    <citation type="journal article" date="2010" name="Genome Biol.">
        <title>Genome sequence of the necrotrophic plant pathogen Pythium ultimum reveals original pathogenicity mechanisms and effector repertoire.</title>
        <authorList>
            <person name="Levesque C.A."/>
            <person name="Brouwer H."/>
            <person name="Cano L."/>
            <person name="Hamilton J.P."/>
            <person name="Holt C."/>
            <person name="Huitema E."/>
            <person name="Raffaele S."/>
            <person name="Robideau G.P."/>
            <person name="Thines M."/>
            <person name="Win J."/>
            <person name="Zerillo M.M."/>
            <person name="Beakes G.W."/>
            <person name="Boore J.L."/>
            <person name="Busam D."/>
            <person name="Dumas B."/>
            <person name="Ferriera S."/>
            <person name="Fuerstenberg S.I."/>
            <person name="Gachon C.M."/>
            <person name="Gaulin E."/>
            <person name="Govers F."/>
            <person name="Grenville-Briggs L."/>
            <person name="Horner N."/>
            <person name="Hostetler J."/>
            <person name="Jiang R.H."/>
            <person name="Johnson J."/>
            <person name="Krajaejun T."/>
            <person name="Lin H."/>
            <person name="Meijer H.J."/>
            <person name="Moore B."/>
            <person name="Morris P."/>
            <person name="Phuntmart V."/>
            <person name="Puiu D."/>
            <person name="Shetty J."/>
            <person name="Stajich J.E."/>
            <person name="Tripathy S."/>
            <person name="Wawra S."/>
            <person name="van West P."/>
            <person name="Whitty B.R."/>
            <person name="Coutinho P.M."/>
            <person name="Henrissat B."/>
            <person name="Martin F."/>
            <person name="Thomas P.D."/>
            <person name="Tyler B.M."/>
            <person name="De Vries R.P."/>
            <person name="Kamoun S."/>
            <person name="Yandell M."/>
            <person name="Tisserat N."/>
            <person name="Buell C.R."/>
        </authorList>
    </citation>
    <scope>NUCLEOTIDE SEQUENCE</scope>
    <source>
        <strain evidence="3">DAOM:BR144</strain>
    </source>
</reference>
<evidence type="ECO:0000256" key="1">
    <source>
        <dbReference type="SAM" id="MobiDB-lite"/>
    </source>
</evidence>
<feature type="region of interest" description="Disordered" evidence="1">
    <location>
        <begin position="1"/>
        <end position="80"/>
    </location>
</feature>
<organism evidence="2 3">
    <name type="scientific">Globisporangium ultimum (strain ATCC 200006 / CBS 805.95 / DAOM BR144)</name>
    <name type="common">Pythium ultimum</name>
    <dbReference type="NCBI Taxonomy" id="431595"/>
    <lineage>
        <taxon>Eukaryota</taxon>
        <taxon>Sar</taxon>
        <taxon>Stramenopiles</taxon>
        <taxon>Oomycota</taxon>
        <taxon>Peronosporomycetes</taxon>
        <taxon>Pythiales</taxon>
        <taxon>Pythiaceae</taxon>
        <taxon>Globisporangium</taxon>
    </lineage>
</organism>
<proteinExistence type="predicted"/>
<feature type="compositionally biased region" description="Basic and acidic residues" evidence="1">
    <location>
        <begin position="10"/>
        <end position="21"/>
    </location>
</feature>
<dbReference type="Proteomes" id="UP000019132">
    <property type="component" value="Unassembled WGS sequence"/>
</dbReference>
<feature type="compositionally biased region" description="Low complexity" evidence="1">
    <location>
        <begin position="49"/>
        <end position="66"/>
    </location>
</feature>
<name>K3X2Y5_GLOUD</name>
<accession>K3X2Y5</accession>
<sequence length="124" mass="13639">MPLTSPKSATKTEEEERRRSGNEYSMNQSESRLRNPKKLKVTTQSADGQSEASKQSDKSSPSSSSDVLLMDTFESDGSSRSRDFWNLHCALCCSGCEAVSSSDALFLCPSCDQKYPTQRALGRV</sequence>
<reference evidence="3" key="2">
    <citation type="submission" date="2010-04" db="EMBL/GenBank/DDBJ databases">
        <authorList>
            <person name="Buell R."/>
            <person name="Hamilton J."/>
            <person name="Hostetler J."/>
        </authorList>
    </citation>
    <scope>NUCLEOTIDE SEQUENCE [LARGE SCALE GENOMIC DNA]</scope>
    <source>
        <strain evidence="3">DAOM:BR144</strain>
    </source>
</reference>
<evidence type="ECO:0000313" key="3">
    <source>
        <dbReference type="Proteomes" id="UP000019132"/>
    </source>
</evidence>
<dbReference type="VEuPathDB" id="FungiDB:PYU1_G011558"/>
<dbReference type="AlphaFoldDB" id="K3X2Y5"/>
<evidence type="ECO:0000313" key="2">
    <source>
        <dbReference type="EnsemblProtists" id="PYU1_T011584"/>
    </source>
</evidence>
<dbReference type="EMBL" id="GL376611">
    <property type="status" value="NOT_ANNOTATED_CDS"/>
    <property type="molecule type" value="Genomic_DNA"/>
</dbReference>
<dbReference type="HOGENOM" id="CLU_2008513_0_0_1"/>
<dbReference type="InParanoid" id="K3X2Y5"/>
<keyword evidence="3" id="KW-1185">Reference proteome</keyword>
<reference evidence="2" key="3">
    <citation type="submission" date="2015-02" db="UniProtKB">
        <authorList>
            <consortium name="EnsemblProtists"/>
        </authorList>
    </citation>
    <scope>IDENTIFICATION</scope>
    <source>
        <strain evidence="2">DAOM BR144</strain>
    </source>
</reference>
<protein>
    <submittedName>
        <fullName evidence="2">Uncharacterized protein</fullName>
    </submittedName>
</protein>
<dbReference type="EnsemblProtists" id="PYU1_T011584">
    <property type="protein sequence ID" value="PYU1_T011584"/>
    <property type="gene ID" value="PYU1_G011558"/>
</dbReference>